<gene>
    <name evidence="2" type="ORF">Cgig2_009741</name>
</gene>
<evidence type="ECO:0000259" key="1">
    <source>
        <dbReference type="Pfam" id="PF21647"/>
    </source>
</evidence>
<name>A0A9Q1JWF0_9CARY</name>
<dbReference type="EMBL" id="JAKOGI010000617">
    <property type="protein sequence ID" value="KAJ8432308.1"/>
    <property type="molecule type" value="Genomic_DNA"/>
</dbReference>
<dbReference type="AlphaFoldDB" id="A0A9Q1JWF0"/>
<dbReference type="PANTHER" id="PTHR31928">
    <property type="entry name" value="EXPRESSED PROTEIN"/>
    <property type="match status" value="1"/>
</dbReference>
<dbReference type="Proteomes" id="UP001153076">
    <property type="component" value="Unassembled WGS sequence"/>
</dbReference>
<protein>
    <recommendedName>
        <fullName evidence="1">DUF6857 domain-containing protein</fullName>
    </recommendedName>
</protein>
<evidence type="ECO:0000313" key="3">
    <source>
        <dbReference type="Proteomes" id="UP001153076"/>
    </source>
</evidence>
<dbReference type="InterPro" id="IPR010341">
    <property type="entry name" value="DUF936_pln"/>
</dbReference>
<dbReference type="PANTHER" id="PTHR31928:SF12">
    <property type="entry name" value="DUF3741 DOMAIN-CONTAINING PROTEIN"/>
    <property type="match status" value="1"/>
</dbReference>
<sequence>MYLLELVEVDSSWFKLVYEDLPMKRKALSPLRTSQSNHALTASSVKAAISLAIERKKNAASWINAAAASDIPPFSDFIVPVDSTHASKRTKKSGKGSSSVEAKKKVISIKLQDKASENIPAIDKENSKCWTMGSAMSIMTSLADSLLTECRRWFLPHLEKILDEYPRKSSIKEPDREIAEMMGQIKRVNDWLDMIISKETMSMLNNDCNVRFSNEQDEQYIEIHNNVPENSIIEVCERVRSKIYKVLLEHVQKNAVRNS</sequence>
<proteinExistence type="predicted"/>
<evidence type="ECO:0000313" key="2">
    <source>
        <dbReference type="EMBL" id="KAJ8432308.1"/>
    </source>
</evidence>
<dbReference type="OrthoDB" id="773154at2759"/>
<reference evidence="2" key="1">
    <citation type="submission" date="2022-04" db="EMBL/GenBank/DDBJ databases">
        <title>Carnegiea gigantea Genome sequencing and assembly v2.</title>
        <authorList>
            <person name="Copetti D."/>
            <person name="Sanderson M.J."/>
            <person name="Burquez A."/>
            <person name="Wojciechowski M.F."/>
        </authorList>
    </citation>
    <scope>NUCLEOTIDE SEQUENCE</scope>
    <source>
        <strain evidence="2">SGP5-SGP5p</strain>
        <tissue evidence="2">Aerial part</tissue>
    </source>
</reference>
<feature type="domain" description="DUF6857" evidence="1">
    <location>
        <begin position="18"/>
        <end position="255"/>
    </location>
</feature>
<organism evidence="2 3">
    <name type="scientific">Carnegiea gigantea</name>
    <dbReference type="NCBI Taxonomy" id="171969"/>
    <lineage>
        <taxon>Eukaryota</taxon>
        <taxon>Viridiplantae</taxon>
        <taxon>Streptophyta</taxon>
        <taxon>Embryophyta</taxon>
        <taxon>Tracheophyta</taxon>
        <taxon>Spermatophyta</taxon>
        <taxon>Magnoliopsida</taxon>
        <taxon>eudicotyledons</taxon>
        <taxon>Gunneridae</taxon>
        <taxon>Pentapetalae</taxon>
        <taxon>Caryophyllales</taxon>
        <taxon>Cactineae</taxon>
        <taxon>Cactaceae</taxon>
        <taxon>Cactoideae</taxon>
        <taxon>Echinocereeae</taxon>
        <taxon>Carnegiea</taxon>
    </lineage>
</organism>
<keyword evidence="3" id="KW-1185">Reference proteome</keyword>
<comment type="caution">
    <text evidence="2">The sequence shown here is derived from an EMBL/GenBank/DDBJ whole genome shotgun (WGS) entry which is preliminary data.</text>
</comment>
<dbReference type="InterPro" id="IPR049172">
    <property type="entry name" value="DUF6857_pln"/>
</dbReference>
<dbReference type="Pfam" id="PF21647">
    <property type="entry name" value="DUF6857"/>
    <property type="match status" value="1"/>
</dbReference>
<accession>A0A9Q1JWF0</accession>